<sequence>MSRTPITSVQSFLAKFKLFQHPFRLLLVLVWEYLLIWTTLSYQQPMSAQVVNVIHAVLALLTLFYPQACPLICFVLLQVTDYVFGGYDNECGLYGVLFSLGILSYETNDLYALGLALEISLSQAVETTLFNGPGYNFRAYPVFVIMFVLVATFGTALRKHGEKAQAQWVAERAQYDNARLKRDAEIVSQMHDAVTSDLSLASLQAQQQMLDENNPDTAQWKQTNDYIVSALQNVHHVIDYIKDGDHANQAAQSGQDTDLVCRIRQEMERNGKALESMRFKGTSQVSVLESPADVGADLSAIIIRLIKEVYANISRHATCDDEYDVSVLVKRASIEITEVNDHHAETQKNLPGGRGLSQLSDELAAYGGQIYTTQERGRWEFYAFVPLIQAGL</sequence>
<evidence type="ECO:0000313" key="2">
    <source>
        <dbReference type="EMBL" id="AIZ15475.1"/>
    </source>
</evidence>
<proteinExistence type="predicted"/>
<dbReference type="InterPro" id="IPR036890">
    <property type="entry name" value="HATPase_C_sf"/>
</dbReference>
<dbReference type="Proteomes" id="UP000030625">
    <property type="component" value="Chromosome"/>
</dbReference>
<organism evidence="2 3">
    <name type="scientific">Bifidobacterium catenulatum PV20-2</name>
    <dbReference type="NCBI Taxonomy" id="1447716"/>
    <lineage>
        <taxon>Bacteria</taxon>
        <taxon>Bacillati</taxon>
        <taxon>Actinomycetota</taxon>
        <taxon>Actinomycetes</taxon>
        <taxon>Bifidobacteriales</taxon>
        <taxon>Bifidobacteriaceae</taxon>
        <taxon>Bifidobacterium</taxon>
    </lineage>
</organism>
<accession>A0A0A7I8D0</accession>
<dbReference type="Gene3D" id="3.30.565.10">
    <property type="entry name" value="Histidine kinase-like ATPase, C-terminal domain"/>
    <property type="match status" value="1"/>
</dbReference>
<dbReference type="OrthoDB" id="3233926at2"/>
<dbReference type="AlphaFoldDB" id="A0A0A7I8D0"/>
<evidence type="ECO:0008006" key="4">
    <source>
        <dbReference type="Google" id="ProtNLM"/>
    </source>
</evidence>
<name>A0A0A7I8D0_9BIFI</name>
<dbReference type="STRING" id="1447716.AH68_07515"/>
<dbReference type="RefSeq" id="WP_039198967.1">
    <property type="nucleotide sequence ID" value="NZ_CP007456.1"/>
</dbReference>
<feature type="transmembrane region" description="Helical" evidence="1">
    <location>
        <begin position="23"/>
        <end position="42"/>
    </location>
</feature>
<reference evidence="2 3" key="1">
    <citation type="journal article" date="2015" name="Genome Announc.">
        <title>Complete and Assembled Genome Sequence of Bifidobacterium kashiwanohense PV20-2, Isolated from the Feces of an Anemic Kenyan Infant.</title>
        <authorList>
            <person name="Vazquez-Gutierrez P."/>
            <person name="Lacroix C."/>
            <person name="Chassard C."/>
            <person name="Klumpp J."/>
            <person name="Jans C."/>
            <person name="Stevens M.J."/>
        </authorList>
    </citation>
    <scope>NUCLEOTIDE SEQUENCE [LARGE SCALE GENOMIC DNA]</scope>
    <source>
        <strain evidence="2 3">PV20-2</strain>
    </source>
</reference>
<evidence type="ECO:0000313" key="3">
    <source>
        <dbReference type="Proteomes" id="UP000030625"/>
    </source>
</evidence>
<keyword evidence="1" id="KW-1133">Transmembrane helix</keyword>
<feature type="transmembrane region" description="Helical" evidence="1">
    <location>
        <begin position="54"/>
        <end position="77"/>
    </location>
</feature>
<protein>
    <recommendedName>
        <fullName evidence="4">Signal transduction histidine kinase subgroup 3 dimerisation and phosphoacceptor domain-containing protein</fullName>
    </recommendedName>
</protein>
<keyword evidence="1" id="KW-0472">Membrane</keyword>
<keyword evidence="1" id="KW-0812">Transmembrane</keyword>
<dbReference type="EMBL" id="CP007456">
    <property type="protein sequence ID" value="AIZ15475.1"/>
    <property type="molecule type" value="Genomic_DNA"/>
</dbReference>
<evidence type="ECO:0000256" key="1">
    <source>
        <dbReference type="SAM" id="Phobius"/>
    </source>
</evidence>
<gene>
    <name evidence="2" type="ORF">AH68_07515</name>
</gene>
<dbReference type="KEGG" id="bka:AH68_07515"/>
<dbReference type="HOGENOM" id="CLU_703330_0_0_11"/>
<feature type="transmembrane region" description="Helical" evidence="1">
    <location>
        <begin position="139"/>
        <end position="157"/>
    </location>
</feature>